<feature type="chain" id="PRO_5014359365" evidence="1">
    <location>
        <begin position="24"/>
        <end position="267"/>
    </location>
</feature>
<keyword evidence="3" id="KW-1185">Reference proteome</keyword>
<reference evidence="2 3" key="1">
    <citation type="submission" date="2018-01" db="EMBL/GenBank/DDBJ databases">
        <authorList>
            <person name="Fu G.-Y."/>
        </authorList>
    </citation>
    <scope>NUCLEOTIDE SEQUENCE [LARGE SCALE GENOMIC DNA]</scope>
    <source>
        <strain evidence="2 3">SY39</strain>
    </source>
</reference>
<dbReference type="RefSeq" id="WP_102247844.1">
    <property type="nucleotide sequence ID" value="NZ_CP025682.1"/>
</dbReference>
<dbReference type="InterPro" id="IPR019613">
    <property type="entry name" value="DUF4198"/>
</dbReference>
<dbReference type="AlphaFoldDB" id="A0A2I6S967"/>
<dbReference type="Proteomes" id="UP000242205">
    <property type="component" value="Chromosome"/>
</dbReference>
<sequence>MKLRNRIALAAIAGTLAAPLSLAHEVWLLPSSTVLSNTGYVTVDGAVSNDTFHFNYRPLRITDNLVITAPDGSEVMPENLQPGRLRTVFDAHLEQSGTYRLAVINAGVMAMWKEGDERKRWRGPRADFAASVPADAHELSVRETAGRIETFVTVGSPTDIRPSGEGLEMLPVTHPNDLYAGEAATFMFALDGQPAAGVRLAILPGGARYRDALDRTELVTDAHGRVTVTWPAPGMYYLSASITDTAASLGGADRRASYTVTLEVLPQ</sequence>
<gene>
    <name evidence="2" type="ORF">C0099_13190</name>
</gene>
<evidence type="ECO:0000313" key="2">
    <source>
        <dbReference type="EMBL" id="AUN95799.1"/>
    </source>
</evidence>
<feature type="signal peptide" evidence="1">
    <location>
        <begin position="1"/>
        <end position="23"/>
    </location>
</feature>
<dbReference type="Pfam" id="PF10670">
    <property type="entry name" value="DUF4198"/>
    <property type="match status" value="1"/>
</dbReference>
<proteinExistence type="predicted"/>
<name>A0A2I6S967_9RHOO</name>
<dbReference type="OrthoDB" id="5943at2"/>
<keyword evidence="1" id="KW-0732">Signal</keyword>
<accession>A0A2I6S967</accession>
<dbReference type="KEGG" id="atw:C0099_13190"/>
<dbReference type="EMBL" id="CP025682">
    <property type="protein sequence ID" value="AUN95799.1"/>
    <property type="molecule type" value="Genomic_DNA"/>
</dbReference>
<evidence type="ECO:0000256" key="1">
    <source>
        <dbReference type="SAM" id="SignalP"/>
    </source>
</evidence>
<organism evidence="2 3">
    <name type="scientific">Pseudazoarcus pumilus</name>
    <dbReference type="NCBI Taxonomy" id="2067960"/>
    <lineage>
        <taxon>Bacteria</taxon>
        <taxon>Pseudomonadati</taxon>
        <taxon>Pseudomonadota</taxon>
        <taxon>Betaproteobacteria</taxon>
        <taxon>Rhodocyclales</taxon>
        <taxon>Zoogloeaceae</taxon>
        <taxon>Pseudazoarcus</taxon>
    </lineage>
</organism>
<evidence type="ECO:0000313" key="3">
    <source>
        <dbReference type="Proteomes" id="UP000242205"/>
    </source>
</evidence>
<protein>
    <submittedName>
        <fullName evidence="2">DUF4198 domain-containing protein</fullName>
    </submittedName>
</protein>